<dbReference type="Pfam" id="PF02569">
    <property type="entry name" value="Pantoate_ligase"/>
    <property type="match status" value="1"/>
</dbReference>
<comment type="subcellular location">
    <subcellularLocation>
        <location evidence="8">Cytoplasm</location>
    </subcellularLocation>
</comment>
<gene>
    <name evidence="8" type="primary">panC</name>
    <name evidence="9" type="ORF">SAMN05428953_11191</name>
</gene>
<comment type="subunit">
    <text evidence="8">Homodimer.</text>
</comment>
<keyword evidence="10" id="KW-1185">Reference proteome</keyword>
<evidence type="ECO:0000256" key="3">
    <source>
        <dbReference type="ARBA" id="ARBA00022598"/>
    </source>
</evidence>
<evidence type="ECO:0000313" key="10">
    <source>
        <dbReference type="Proteomes" id="UP000198894"/>
    </source>
</evidence>
<dbReference type="EMBL" id="FNEE01000011">
    <property type="protein sequence ID" value="SDK06697.1"/>
    <property type="molecule type" value="Genomic_DNA"/>
</dbReference>
<feature type="binding site" evidence="8">
    <location>
        <begin position="186"/>
        <end position="189"/>
    </location>
    <ligand>
        <name>ATP</name>
        <dbReference type="ChEBI" id="CHEBI:30616"/>
    </ligand>
</feature>
<dbReference type="GO" id="GO:0004592">
    <property type="term" value="F:pantoate-beta-alanine ligase activity"/>
    <property type="evidence" value="ECO:0007669"/>
    <property type="project" value="UniProtKB-UniRule"/>
</dbReference>
<comment type="function">
    <text evidence="8">Catalyzes the condensation of pantoate with beta-alanine in an ATP-dependent reaction via a pantoyl-adenylate intermediate.</text>
</comment>
<evidence type="ECO:0000256" key="2">
    <source>
        <dbReference type="ARBA" id="ARBA00009256"/>
    </source>
</evidence>
<evidence type="ECO:0000313" key="9">
    <source>
        <dbReference type="EMBL" id="SDK06697.1"/>
    </source>
</evidence>
<dbReference type="Gene3D" id="3.40.50.620">
    <property type="entry name" value="HUPs"/>
    <property type="match status" value="1"/>
</dbReference>
<dbReference type="NCBIfam" id="TIGR00018">
    <property type="entry name" value="panC"/>
    <property type="match status" value="1"/>
</dbReference>
<feature type="binding site" evidence="8">
    <location>
        <position position="63"/>
    </location>
    <ligand>
        <name>(R)-pantoate</name>
        <dbReference type="ChEBI" id="CHEBI:15980"/>
    </ligand>
</feature>
<dbReference type="GO" id="GO:0005524">
    <property type="term" value="F:ATP binding"/>
    <property type="evidence" value="ECO:0007669"/>
    <property type="project" value="UniProtKB-KW"/>
</dbReference>
<keyword evidence="3 8" id="KW-0436">Ligase</keyword>
<evidence type="ECO:0000256" key="4">
    <source>
        <dbReference type="ARBA" id="ARBA00022655"/>
    </source>
</evidence>
<proteinExistence type="inferred from homology"/>
<evidence type="ECO:0000256" key="8">
    <source>
        <dbReference type="HAMAP-Rule" id="MF_00158"/>
    </source>
</evidence>
<dbReference type="InterPro" id="IPR004821">
    <property type="entry name" value="Cyt_trans-like"/>
</dbReference>
<dbReference type="PANTHER" id="PTHR21299:SF1">
    <property type="entry name" value="PANTOATE--BETA-ALANINE LIGASE"/>
    <property type="match status" value="1"/>
</dbReference>
<dbReference type="CDD" id="cd00560">
    <property type="entry name" value="PanC"/>
    <property type="match status" value="1"/>
</dbReference>
<dbReference type="InterPro" id="IPR003721">
    <property type="entry name" value="Pantoate_ligase"/>
</dbReference>
<keyword evidence="6 8" id="KW-0067">ATP-binding</keyword>
<name>A0A1G8YVC2_9HYPH</name>
<evidence type="ECO:0000256" key="1">
    <source>
        <dbReference type="ARBA" id="ARBA00004990"/>
    </source>
</evidence>
<dbReference type="HAMAP" id="MF_00158">
    <property type="entry name" value="PanC"/>
    <property type="match status" value="1"/>
</dbReference>
<dbReference type="AlphaFoldDB" id="A0A1G8YVC2"/>
<dbReference type="UniPathway" id="UPA00028">
    <property type="reaction ID" value="UER00005"/>
</dbReference>
<feature type="binding site" evidence="8">
    <location>
        <begin position="32"/>
        <end position="39"/>
    </location>
    <ligand>
        <name>ATP</name>
        <dbReference type="ChEBI" id="CHEBI:30616"/>
    </ligand>
</feature>
<evidence type="ECO:0000256" key="5">
    <source>
        <dbReference type="ARBA" id="ARBA00022741"/>
    </source>
</evidence>
<feature type="binding site" evidence="8">
    <location>
        <position position="155"/>
    </location>
    <ligand>
        <name>(R)-pantoate</name>
        <dbReference type="ChEBI" id="CHEBI:15980"/>
    </ligand>
</feature>
<feature type="active site" description="Proton donor" evidence="8">
    <location>
        <position position="39"/>
    </location>
</feature>
<dbReference type="InterPro" id="IPR014729">
    <property type="entry name" value="Rossmann-like_a/b/a_fold"/>
</dbReference>
<dbReference type="Proteomes" id="UP000198894">
    <property type="component" value="Unassembled WGS sequence"/>
</dbReference>
<feature type="binding site" evidence="8">
    <location>
        <position position="63"/>
    </location>
    <ligand>
        <name>beta-alanine</name>
        <dbReference type="ChEBI" id="CHEBI:57966"/>
    </ligand>
</feature>
<comment type="pathway">
    <text evidence="1 8">Cofactor biosynthesis; (R)-pantothenate biosynthesis; (R)-pantothenate from (R)-pantoate and beta-alanine: step 1/1.</text>
</comment>
<comment type="similarity">
    <text evidence="2 8">Belongs to the pantothenate synthetase family.</text>
</comment>
<keyword evidence="5 8" id="KW-0547">Nucleotide-binding</keyword>
<dbReference type="EC" id="6.3.2.1" evidence="8"/>
<feature type="binding site" evidence="8">
    <location>
        <begin position="149"/>
        <end position="152"/>
    </location>
    <ligand>
        <name>ATP</name>
        <dbReference type="ChEBI" id="CHEBI:30616"/>
    </ligand>
</feature>
<dbReference type="RefSeq" id="WP_091595811.1">
    <property type="nucleotide sequence ID" value="NZ_CP183375.1"/>
</dbReference>
<keyword evidence="8" id="KW-0963">Cytoplasm</keyword>
<dbReference type="GO" id="GO:0015940">
    <property type="term" value="P:pantothenate biosynthetic process"/>
    <property type="evidence" value="ECO:0007669"/>
    <property type="project" value="UniProtKB-UniRule"/>
</dbReference>
<comment type="miscellaneous">
    <text evidence="8">The reaction proceeds by a bi uni uni bi ping pong mechanism.</text>
</comment>
<protein>
    <recommendedName>
        <fullName evidence="8">Pantothenate synthetase</fullName>
        <shortName evidence="8">PS</shortName>
        <ecNumber evidence="8">6.3.2.1</ecNumber>
    </recommendedName>
    <alternativeName>
        <fullName evidence="8">Pantoate--beta-alanine ligase</fullName>
    </alternativeName>
    <alternativeName>
        <fullName evidence="8">Pantoate-activating enzyme</fullName>
    </alternativeName>
</protein>
<reference evidence="10" key="1">
    <citation type="submission" date="2016-10" db="EMBL/GenBank/DDBJ databases">
        <authorList>
            <person name="Varghese N."/>
            <person name="Submissions S."/>
        </authorList>
    </citation>
    <scope>NUCLEOTIDE SEQUENCE [LARGE SCALE GENOMIC DNA]</scope>
    <source>
        <strain evidence="10">CGMCC 1.11022</strain>
    </source>
</reference>
<comment type="catalytic activity">
    <reaction evidence="7 8">
        <text>(R)-pantoate + beta-alanine + ATP = (R)-pantothenate + AMP + diphosphate + H(+)</text>
        <dbReference type="Rhea" id="RHEA:10912"/>
        <dbReference type="ChEBI" id="CHEBI:15378"/>
        <dbReference type="ChEBI" id="CHEBI:15980"/>
        <dbReference type="ChEBI" id="CHEBI:29032"/>
        <dbReference type="ChEBI" id="CHEBI:30616"/>
        <dbReference type="ChEBI" id="CHEBI:33019"/>
        <dbReference type="ChEBI" id="CHEBI:57966"/>
        <dbReference type="ChEBI" id="CHEBI:456215"/>
        <dbReference type="EC" id="6.3.2.1"/>
    </reaction>
</comment>
<dbReference type="GO" id="GO:0005829">
    <property type="term" value="C:cytosol"/>
    <property type="evidence" value="ECO:0007669"/>
    <property type="project" value="TreeGrafter"/>
</dbReference>
<evidence type="ECO:0000256" key="6">
    <source>
        <dbReference type="ARBA" id="ARBA00022840"/>
    </source>
</evidence>
<evidence type="ECO:0000256" key="7">
    <source>
        <dbReference type="ARBA" id="ARBA00048258"/>
    </source>
</evidence>
<dbReference type="InterPro" id="IPR042176">
    <property type="entry name" value="Pantoate_ligase_C"/>
</dbReference>
<sequence>MSVPIARTVSELRAVVAQWRRSGATIGIVPTMGALHDGHLSLVRKALERAERVIVTLFVNPKQFNSPADLIAYPRTESEDAAKLAPLGTHLLYVPDAEEMYPAGFATVVSVSGISECLCGAFRPGHFNGVATVVAKLFLQAGADFAFFGEKDFQQLQLVRRLVRDLDIPITIVPCPTVREADGLALSSRNVRLSPAQRAIAPKLASVLLDTAERLARGSPILPTLDEARATILAAGYRELEYLELRGETDLQSLASLDRPARLLAAAWLGDTRLIDNVAISPIGSWSGARSSLQSEAAQQLR</sequence>
<dbReference type="PANTHER" id="PTHR21299">
    <property type="entry name" value="CYTIDYLATE KINASE/PANTOATE-BETA-ALANINE LIGASE"/>
    <property type="match status" value="1"/>
</dbReference>
<dbReference type="Gene3D" id="3.30.1300.10">
    <property type="entry name" value="Pantoate-beta-alanine ligase, C-terminal domain"/>
    <property type="match status" value="1"/>
</dbReference>
<organism evidence="9 10">
    <name type="scientific">Mesorhizobium muleiense</name>
    <dbReference type="NCBI Taxonomy" id="1004279"/>
    <lineage>
        <taxon>Bacteria</taxon>
        <taxon>Pseudomonadati</taxon>
        <taxon>Pseudomonadota</taxon>
        <taxon>Alphaproteobacteria</taxon>
        <taxon>Hyphomicrobiales</taxon>
        <taxon>Phyllobacteriaceae</taxon>
        <taxon>Mesorhizobium</taxon>
    </lineage>
</organism>
<dbReference type="SUPFAM" id="SSF52374">
    <property type="entry name" value="Nucleotidylyl transferase"/>
    <property type="match status" value="1"/>
</dbReference>
<feature type="binding site" evidence="8">
    <location>
        <position position="178"/>
    </location>
    <ligand>
        <name>ATP</name>
        <dbReference type="ChEBI" id="CHEBI:30616"/>
    </ligand>
</feature>
<dbReference type="NCBIfam" id="TIGR00125">
    <property type="entry name" value="cyt_tran_rel"/>
    <property type="match status" value="1"/>
</dbReference>
<keyword evidence="4 8" id="KW-0566">Pantothenate biosynthesis</keyword>
<accession>A0A1G8YVC2</accession>